<dbReference type="InterPro" id="IPR022641">
    <property type="entry name" value="CheR_N"/>
</dbReference>
<dbReference type="EMBL" id="JBHMAF010000196">
    <property type="protein sequence ID" value="MFB9762078.1"/>
    <property type="molecule type" value="Genomic_DNA"/>
</dbReference>
<dbReference type="SMART" id="SM00138">
    <property type="entry name" value="MeTrc"/>
    <property type="match status" value="1"/>
</dbReference>
<comment type="caution">
    <text evidence="2">The sequence shown here is derived from an EMBL/GenBank/DDBJ whole genome shotgun (WGS) entry which is preliminary data.</text>
</comment>
<dbReference type="SUPFAM" id="SSF47757">
    <property type="entry name" value="Chemotaxis receptor methyltransferase CheR, N-terminal domain"/>
    <property type="match status" value="1"/>
</dbReference>
<dbReference type="InterPro" id="IPR000780">
    <property type="entry name" value="CheR_MeTrfase"/>
</dbReference>
<dbReference type="SUPFAM" id="SSF53335">
    <property type="entry name" value="S-adenosyl-L-methionine-dependent methyltransferases"/>
    <property type="match status" value="1"/>
</dbReference>
<dbReference type="Pfam" id="PF01739">
    <property type="entry name" value="CheR"/>
    <property type="match status" value="1"/>
</dbReference>
<evidence type="ECO:0000313" key="2">
    <source>
        <dbReference type="EMBL" id="MFB9762078.1"/>
    </source>
</evidence>
<feature type="domain" description="CheR-type methyltransferase" evidence="1">
    <location>
        <begin position="8"/>
        <end position="276"/>
    </location>
</feature>
<keyword evidence="2" id="KW-0808">Transferase</keyword>
<dbReference type="GO" id="GO:0008168">
    <property type="term" value="F:methyltransferase activity"/>
    <property type="evidence" value="ECO:0007669"/>
    <property type="project" value="UniProtKB-KW"/>
</dbReference>
<sequence length="276" mass="32590">MTGGTDDLERLEIELLLEAIYRHYGFDFRDYTFASIQRRIKYRMKIEHLPNVSALQAQVLHNPKMMKKLLDDFSIHVTEMFRDPEFFLAFRQKVVPILRKLPHIRIWHAGCSTGEEVYSMAILLYEEGLYERTKLYATDMNESLINIAEQAMFPLQKMRLYTRNYLHAGGSRAFSEYYNIKDDYAAFHSFLTKNVTFAQHNLTVDQSFNEFHVIICRNVLIYFNRTLANRVHNLFYESLAPSGFLGLGSKEQLMSTNKHIYYEEIDTCGRIYQKIK</sequence>
<keyword evidence="3" id="KW-1185">Reference proteome</keyword>
<dbReference type="PANTHER" id="PTHR24422">
    <property type="entry name" value="CHEMOTAXIS PROTEIN METHYLTRANSFERASE"/>
    <property type="match status" value="1"/>
</dbReference>
<name>A0ABV5WN37_9BACI</name>
<dbReference type="PRINTS" id="PR00996">
    <property type="entry name" value="CHERMTFRASE"/>
</dbReference>
<dbReference type="PANTHER" id="PTHR24422:SF8">
    <property type="entry name" value="CHEMOTAXIS PROTEIN"/>
    <property type="match status" value="1"/>
</dbReference>
<accession>A0ABV5WN37</accession>
<dbReference type="Pfam" id="PF03705">
    <property type="entry name" value="CheR_N"/>
    <property type="match status" value="1"/>
</dbReference>
<dbReference type="GO" id="GO:0032259">
    <property type="term" value="P:methylation"/>
    <property type="evidence" value="ECO:0007669"/>
    <property type="project" value="UniProtKB-KW"/>
</dbReference>
<reference evidence="2 3" key="1">
    <citation type="submission" date="2024-09" db="EMBL/GenBank/DDBJ databases">
        <authorList>
            <person name="Sun Q."/>
            <person name="Mori K."/>
        </authorList>
    </citation>
    <scope>NUCLEOTIDE SEQUENCE [LARGE SCALE GENOMIC DNA]</scope>
    <source>
        <strain evidence="2 3">JCM 11201</strain>
    </source>
</reference>
<dbReference type="Gene3D" id="3.40.50.150">
    <property type="entry name" value="Vaccinia Virus protein VP39"/>
    <property type="match status" value="1"/>
</dbReference>
<organism evidence="2 3">
    <name type="scientific">Ectobacillus funiculus</name>
    <dbReference type="NCBI Taxonomy" id="137993"/>
    <lineage>
        <taxon>Bacteria</taxon>
        <taxon>Bacillati</taxon>
        <taxon>Bacillota</taxon>
        <taxon>Bacilli</taxon>
        <taxon>Bacillales</taxon>
        <taxon>Bacillaceae</taxon>
        <taxon>Ectobacillus</taxon>
    </lineage>
</organism>
<gene>
    <name evidence="2" type="ORF">ACFFMS_28020</name>
</gene>
<dbReference type="Proteomes" id="UP001589609">
    <property type="component" value="Unassembled WGS sequence"/>
</dbReference>
<protein>
    <submittedName>
        <fullName evidence="2">CheR family methyltransferase</fullName>
    </submittedName>
</protein>
<evidence type="ECO:0000259" key="1">
    <source>
        <dbReference type="PROSITE" id="PS50123"/>
    </source>
</evidence>
<keyword evidence="2" id="KW-0489">Methyltransferase</keyword>
<dbReference type="InterPro" id="IPR050903">
    <property type="entry name" value="Bact_Chemotaxis_MeTrfase"/>
</dbReference>
<evidence type="ECO:0000313" key="3">
    <source>
        <dbReference type="Proteomes" id="UP001589609"/>
    </source>
</evidence>
<dbReference type="InterPro" id="IPR029063">
    <property type="entry name" value="SAM-dependent_MTases_sf"/>
</dbReference>
<dbReference type="InterPro" id="IPR022642">
    <property type="entry name" value="CheR_C"/>
</dbReference>
<proteinExistence type="predicted"/>
<dbReference type="PROSITE" id="PS50123">
    <property type="entry name" value="CHER"/>
    <property type="match status" value="1"/>
</dbReference>